<name>A0A815WHT3_9BILA</name>
<proteinExistence type="predicted"/>
<accession>A0A815WHT3</accession>
<feature type="non-terminal residue" evidence="2">
    <location>
        <position position="1"/>
    </location>
</feature>
<dbReference type="EMBL" id="CAJNOU010009305">
    <property type="protein sequence ID" value="CAF1545510.1"/>
    <property type="molecule type" value="Genomic_DNA"/>
</dbReference>
<reference evidence="2" key="1">
    <citation type="submission" date="2021-02" db="EMBL/GenBank/DDBJ databases">
        <authorList>
            <person name="Nowell W R."/>
        </authorList>
    </citation>
    <scope>NUCLEOTIDE SEQUENCE</scope>
</reference>
<comment type="caution">
    <text evidence="2">The sequence shown here is derived from an EMBL/GenBank/DDBJ whole genome shotgun (WGS) entry which is preliminary data.</text>
</comment>
<keyword evidence="1" id="KW-0812">Transmembrane</keyword>
<keyword evidence="1" id="KW-0472">Membrane</keyword>
<keyword evidence="1" id="KW-1133">Transmembrane helix</keyword>
<gene>
    <name evidence="2" type="ORF">SEV965_LOCUS38391</name>
</gene>
<dbReference type="Proteomes" id="UP000663889">
    <property type="component" value="Unassembled WGS sequence"/>
</dbReference>
<sequence length="96" mass="11264">DNQDQRPLPDLVQLDYVISQNIQLQNQINQLQSSLRQQQTATIVAYLRGCSERVDLQREIETIKEELRYIKMINNILLISLSLVFAMNLKSFFYSC</sequence>
<evidence type="ECO:0000313" key="3">
    <source>
        <dbReference type="Proteomes" id="UP000663889"/>
    </source>
</evidence>
<evidence type="ECO:0000256" key="1">
    <source>
        <dbReference type="SAM" id="Phobius"/>
    </source>
</evidence>
<dbReference type="AlphaFoldDB" id="A0A815WHT3"/>
<protein>
    <submittedName>
        <fullName evidence="2">Uncharacterized protein</fullName>
    </submittedName>
</protein>
<organism evidence="2 3">
    <name type="scientific">Rotaria sordida</name>
    <dbReference type="NCBI Taxonomy" id="392033"/>
    <lineage>
        <taxon>Eukaryota</taxon>
        <taxon>Metazoa</taxon>
        <taxon>Spiralia</taxon>
        <taxon>Gnathifera</taxon>
        <taxon>Rotifera</taxon>
        <taxon>Eurotatoria</taxon>
        <taxon>Bdelloidea</taxon>
        <taxon>Philodinida</taxon>
        <taxon>Philodinidae</taxon>
        <taxon>Rotaria</taxon>
    </lineage>
</organism>
<evidence type="ECO:0000313" key="2">
    <source>
        <dbReference type="EMBL" id="CAF1545510.1"/>
    </source>
</evidence>
<feature type="transmembrane region" description="Helical" evidence="1">
    <location>
        <begin position="72"/>
        <end position="93"/>
    </location>
</feature>